<feature type="compositionally biased region" description="Acidic residues" evidence="1">
    <location>
        <begin position="107"/>
        <end position="119"/>
    </location>
</feature>
<evidence type="ECO:0000256" key="2">
    <source>
        <dbReference type="SAM" id="SignalP"/>
    </source>
</evidence>
<sequence>MRLITILSLLPMAFSLPHLQASDEGVALDVRADIDGTTIVGQKDTSTLTSLVVFHSESVANPTSTTTASIASSSDSEESQIVSPFYPTVEDEDDDGDESVSASVSDSETETETQTETETEIQSLQTLSQGQSAVFNPTASTTLSLLSNLPTGSISKSAAVVPSGSQTGVVAAAASGTSTSSGQTSIGSNGIIGVGFIALIACLL</sequence>
<keyword evidence="2" id="KW-0732">Signal</keyword>
<protein>
    <submittedName>
        <fullName evidence="3">Uncharacterized protein</fullName>
    </submittedName>
</protein>
<feature type="compositionally biased region" description="Acidic residues" evidence="1">
    <location>
        <begin position="89"/>
        <end position="98"/>
    </location>
</feature>
<proteinExistence type="predicted"/>
<evidence type="ECO:0000313" key="4">
    <source>
        <dbReference type="Proteomes" id="UP001329825"/>
    </source>
</evidence>
<dbReference type="EMBL" id="CP141885">
    <property type="protein sequence ID" value="WRT67466.1"/>
    <property type="molecule type" value="Genomic_DNA"/>
</dbReference>
<dbReference type="GeneID" id="87956569"/>
<evidence type="ECO:0000256" key="1">
    <source>
        <dbReference type="SAM" id="MobiDB-lite"/>
    </source>
</evidence>
<keyword evidence="4" id="KW-1185">Reference proteome</keyword>
<feature type="region of interest" description="Disordered" evidence="1">
    <location>
        <begin position="87"/>
        <end position="121"/>
    </location>
</feature>
<evidence type="ECO:0000313" key="3">
    <source>
        <dbReference type="EMBL" id="WRT67466.1"/>
    </source>
</evidence>
<accession>A0ABZ1D0B0</accession>
<organism evidence="3 4">
    <name type="scientific">Kwoniella shivajii</name>
    <dbReference type="NCBI Taxonomy" id="564305"/>
    <lineage>
        <taxon>Eukaryota</taxon>
        <taxon>Fungi</taxon>
        <taxon>Dikarya</taxon>
        <taxon>Basidiomycota</taxon>
        <taxon>Agaricomycotina</taxon>
        <taxon>Tremellomycetes</taxon>
        <taxon>Tremellales</taxon>
        <taxon>Cryptococcaceae</taxon>
        <taxon>Kwoniella</taxon>
    </lineage>
</organism>
<dbReference type="Proteomes" id="UP001329825">
    <property type="component" value="Chromosome 5"/>
</dbReference>
<feature type="signal peptide" evidence="2">
    <location>
        <begin position="1"/>
        <end position="15"/>
    </location>
</feature>
<reference evidence="3 4" key="1">
    <citation type="submission" date="2024-01" db="EMBL/GenBank/DDBJ databases">
        <title>Comparative genomics of Cryptococcus and Kwoniella reveals pathogenesis evolution and contrasting modes of karyotype evolution via chromosome fusion or intercentromeric recombination.</title>
        <authorList>
            <person name="Coelho M.A."/>
            <person name="David-Palma M."/>
            <person name="Shea T."/>
            <person name="Bowers K."/>
            <person name="McGinley-Smith S."/>
            <person name="Mohammad A.W."/>
            <person name="Gnirke A."/>
            <person name="Yurkov A.M."/>
            <person name="Nowrousian M."/>
            <person name="Sun S."/>
            <person name="Cuomo C.A."/>
            <person name="Heitman J."/>
        </authorList>
    </citation>
    <scope>NUCLEOTIDE SEQUENCE [LARGE SCALE GENOMIC DNA]</scope>
    <source>
        <strain evidence="3">CBS 11374</strain>
    </source>
</reference>
<dbReference type="RefSeq" id="XP_062792206.1">
    <property type="nucleotide sequence ID" value="XM_062936155.1"/>
</dbReference>
<name>A0ABZ1D0B0_9TREE</name>
<gene>
    <name evidence="3" type="ORF">IL334_004438</name>
</gene>
<feature type="chain" id="PRO_5045269884" evidence="2">
    <location>
        <begin position="16"/>
        <end position="204"/>
    </location>
</feature>